<evidence type="ECO:0000313" key="5">
    <source>
        <dbReference type="EMBL" id="OGF81029.1"/>
    </source>
</evidence>
<dbReference type="InterPro" id="IPR006558">
    <property type="entry name" value="LamG-like"/>
</dbReference>
<accession>A0A1F5WZI3</accession>
<organism evidence="5 6">
    <name type="scientific">Candidatus Giovannonibacteria bacterium RIFCSPLOWO2_01_FULL_45_34</name>
    <dbReference type="NCBI Taxonomy" id="1798351"/>
    <lineage>
        <taxon>Bacteria</taxon>
        <taxon>Candidatus Giovannoniibacteriota</taxon>
    </lineage>
</organism>
<evidence type="ECO:0000259" key="4">
    <source>
        <dbReference type="SMART" id="SM00560"/>
    </source>
</evidence>
<protein>
    <recommendedName>
        <fullName evidence="4">LamG-like jellyroll fold domain-containing protein</fullName>
    </recommendedName>
</protein>
<gene>
    <name evidence="5" type="ORF">A2930_00220</name>
</gene>
<keyword evidence="1" id="KW-0732">Signal</keyword>
<sequence length="448" mass="47987">MANITAYDRSGNTNNGTLTGGPTRAIGKLGQALNFDGVDDFVNAGAGSSLTDIFNTGGTISAWVYPKNIPTTWGGHIVSKIDGAGPPTVGMTFVLCNNWVIGGCSGQTNNLLFSREASQNGIWRSPANSISLNTWQHVAVTYSDVSPTTAPILFINGVQQNITLIQSLIAPVGGDASIDLIIGKSGNAGFNGLIDDVRVYNRALSADEIKRLYRIGATLKINTSINNDSLQKGLVGYWTFDGKDMAGNTAYDRSGNSNNGTLTNGPKRAIGKIGQALEFNDEASQRVHMSSAPVTAVPLTICAWFYDDEGDVIFNDRNIAQIGDSDTTSNYFRLSKNDDAKNAQIVHTDGIGNAFAPTTNTYNINTWNHACAIFYTSTHREVVLNADFANKGVDATTAATPVGVKVMDIGYEGDSTPGDAWSGRLDEVRVYNRALTRDEIKRLYSLGR</sequence>
<dbReference type="Gene3D" id="2.60.120.200">
    <property type="match status" value="2"/>
</dbReference>
<reference evidence="5 6" key="1">
    <citation type="journal article" date="2016" name="Nat. Commun.">
        <title>Thousands of microbial genomes shed light on interconnected biogeochemical processes in an aquifer system.</title>
        <authorList>
            <person name="Anantharaman K."/>
            <person name="Brown C.T."/>
            <person name="Hug L.A."/>
            <person name="Sharon I."/>
            <person name="Castelle C.J."/>
            <person name="Probst A.J."/>
            <person name="Thomas B.C."/>
            <person name="Singh A."/>
            <person name="Wilkins M.J."/>
            <person name="Karaoz U."/>
            <person name="Brodie E.L."/>
            <person name="Williams K.H."/>
            <person name="Hubbard S.S."/>
            <person name="Banfield J.F."/>
        </authorList>
    </citation>
    <scope>NUCLEOTIDE SEQUENCE [LARGE SCALE GENOMIC DNA]</scope>
</reference>
<evidence type="ECO:0000256" key="2">
    <source>
        <dbReference type="ARBA" id="ARBA00023157"/>
    </source>
</evidence>
<dbReference type="SMART" id="SM00560">
    <property type="entry name" value="LamGL"/>
    <property type="match status" value="1"/>
</dbReference>
<dbReference type="PANTHER" id="PTHR42535">
    <property type="entry name" value="OOKINETE PROTEIN, PUTATIVE-RELATED"/>
    <property type="match status" value="1"/>
</dbReference>
<feature type="domain" description="LamG-like jellyroll fold" evidence="4">
    <location>
        <begin position="59"/>
        <end position="207"/>
    </location>
</feature>
<dbReference type="AlphaFoldDB" id="A0A1F5WZI3"/>
<dbReference type="Pfam" id="PF13385">
    <property type="entry name" value="Laminin_G_3"/>
    <property type="match status" value="2"/>
</dbReference>
<evidence type="ECO:0000313" key="6">
    <source>
        <dbReference type="Proteomes" id="UP000178114"/>
    </source>
</evidence>
<dbReference type="STRING" id="1798351.A2930_00220"/>
<feature type="region of interest" description="Disordered" evidence="3">
    <location>
        <begin position="1"/>
        <end position="20"/>
    </location>
</feature>
<dbReference type="EMBL" id="MFID01000020">
    <property type="protein sequence ID" value="OGF81029.1"/>
    <property type="molecule type" value="Genomic_DNA"/>
</dbReference>
<comment type="caution">
    <text evidence="5">The sequence shown here is derived from an EMBL/GenBank/DDBJ whole genome shotgun (WGS) entry which is preliminary data.</text>
</comment>
<dbReference type="Proteomes" id="UP000178114">
    <property type="component" value="Unassembled WGS sequence"/>
</dbReference>
<evidence type="ECO:0000256" key="3">
    <source>
        <dbReference type="SAM" id="MobiDB-lite"/>
    </source>
</evidence>
<dbReference type="SUPFAM" id="SSF49899">
    <property type="entry name" value="Concanavalin A-like lectins/glucanases"/>
    <property type="match status" value="2"/>
</dbReference>
<feature type="compositionally biased region" description="Low complexity" evidence="3">
    <location>
        <begin position="11"/>
        <end position="20"/>
    </location>
</feature>
<name>A0A1F5WZI3_9BACT</name>
<dbReference type="PANTHER" id="PTHR42535:SF2">
    <property type="entry name" value="CHROMOSOME UNDETERMINED SCAFFOLD_146, WHOLE GENOME SHOTGUN SEQUENCE"/>
    <property type="match status" value="1"/>
</dbReference>
<keyword evidence="2" id="KW-1015">Disulfide bond</keyword>
<proteinExistence type="predicted"/>
<evidence type="ECO:0000256" key="1">
    <source>
        <dbReference type="ARBA" id="ARBA00022729"/>
    </source>
</evidence>
<dbReference type="InterPro" id="IPR013320">
    <property type="entry name" value="ConA-like_dom_sf"/>
</dbReference>